<feature type="non-terminal residue" evidence="1">
    <location>
        <position position="1"/>
    </location>
</feature>
<evidence type="ECO:0000313" key="1">
    <source>
        <dbReference type="EMBL" id="CEK73408.1"/>
    </source>
</evidence>
<proteinExistence type="predicted"/>
<gene>
    <name evidence="1" type="primary">ORF86661</name>
</gene>
<organism evidence="1">
    <name type="scientific">Arion vulgaris</name>
    <dbReference type="NCBI Taxonomy" id="1028688"/>
    <lineage>
        <taxon>Eukaryota</taxon>
        <taxon>Metazoa</taxon>
        <taxon>Spiralia</taxon>
        <taxon>Lophotrochozoa</taxon>
        <taxon>Mollusca</taxon>
        <taxon>Gastropoda</taxon>
        <taxon>Heterobranchia</taxon>
        <taxon>Euthyneura</taxon>
        <taxon>Panpulmonata</taxon>
        <taxon>Eupulmonata</taxon>
        <taxon>Stylommatophora</taxon>
        <taxon>Helicina</taxon>
        <taxon>Arionoidea</taxon>
        <taxon>Arionidae</taxon>
        <taxon>Arion</taxon>
    </lineage>
</organism>
<reference evidence="1" key="1">
    <citation type="submission" date="2014-12" db="EMBL/GenBank/DDBJ databases">
        <title>Insight into the proteome of Arion vulgaris.</title>
        <authorList>
            <person name="Aradska J."/>
            <person name="Bulat T."/>
            <person name="Smidak R."/>
            <person name="Sarate P."/>
            <person name="Gangsoo J."/>
            <person name="Sialana F."/>
            <person name="Bilban M."/>
            <person name="Lubec G."/>
        </authorList>
    </citation>
    <scope>NUCLEOTIDE SEQUENCE</scope>
    <source>
        <tissue evidence="1">Skin</tissue>
    </source>
</reference>
<accession>A0A0B6ZXW4</accession>
<dbReference type="EMBL" id="HACG01026543">
    <property type="protein sequence ID" value="CEK73408.1"/>
    <property type="molecule type" value="Transcribed_RNA"/>
</dbReference>
<sequence length="57" mass="6629">TILTSSKKPNGRHKTCSQEINFNYITTNVAYLRKHHEGICILQYRRAQQGKTNKKLP</sequence>
<dbReference type="AlphaFoldDB" id="A0A0B6ZXW4"/>
<name>A0A0B6ZXW4_9EUPU</name>
<protein>
    <submittedName>
        <fullName evidence="1">Uncharacterized protein</fullName>
    </submittedName>
</protein>